<gene>
    <name evidence="8" type="ORF">GCM10009547_37490</name>
</gene>
<evidence type="ECO:0000256" key="2">
    <source>
        <dbReference type="ARBA" id="ARBA00022670"/>
    </source>
</evidence>
<keyword evidence="9" id="KW-1185">Reference proteome</keyword>
<feature type="domain" description="NlpC/P60" evidence="7">
    <location>
        <begin position="220"/>
        <end position="334"/>
    </location>
</feature>
<feature type="coiled-coil region" evidence="5">
    <location>
        <begin position="38"/>
        <end position="93"/>
    </location>
</feature>
<feature type="coiled-coil region" evidence="5">
    <location>
        <begin position="161"/>
        <end position="195"/>
    </location>
</feature>
<keyword evidence="6" id="KW-0732">Signal</keyword>
<dbReference type="Pfam" id="PF00877">
    <property type="entry name" value="NLPC_P60"/>
    <property type="match status" value="1"/>
</dbReference>
<evidence type="ECO:0000256" key="5">
    <source>
        <dbReference type="SAM" id="Coils"/>
    </source>
</evidence>
<evidence type="ECO:0000256" key="4">
    <source>
        <dbReference type="ARBA" id="ARBA00022807"/>
    </source>
</evidence>
<dbReference type="RefSeq" id="WP_344607568.1">
    <property type="nucleotide sequence ID" value="NZ_BAAAHE010000037.1"/>
</dbReference>
<accession>A0ABP3SA49</accession>
<evidence type="ECO:0000256" key="3">
    <source>
        <dbReference type="ARBA" id="ARBA00022801"/>
    </source>
</evidence>
<name>A0ABP3SA49_9ACTN</name>
<feature type="chain" id="PRO_5047043022" evidence="6">
    <location>
        <begin position="33"/>
        <end position="334"/>
    </location>
</feature>
<dbReference type="EMBL" id="BAAAHE010000037">
    <property type="protein sequence ID" value="GAA0630231.1"/>
    <property type="molecule type" value="Genomic_DNA"/>
</dbReference>
<dbReference type="InterPro" id="IPR038765">
    <property type="entry name" value="Papain-like_cys_pep_sf"/>
</dbReference>
<organism evidence="8 9">
    <name type="scientific">Sporichthya brevicatena</name>
    <dbReference type="NCBI Taxonomy" id="171442"/>
    <lineage>
        <taxon>Bacteria</taxon>
        <taxon>Bacillati</taxon>
        <taxon>Actinomycetota</taxon>
        <taxon>Actinomycetes</taxon>
        <taxon>Sporichthyales</taxon>
        <taxon>Sporichthyaceae</taxon>
        <taxon>Sporichthya</taxon>
    </lineage>
</organism>
<dbReference type="Proteomes" id="UP001500957">
    <property type="component" value="Unassembled WGS sequence"/>
</dbReference>
<reference evidence="9" key="1">
    <citation type="journal article" date="2019" name="Int. J. Syst. Evol. Microbiol.">
        <title>The Global Catalogue of Microorganisms (GCM) 10K type strain sequencing project: providing services to taxonomists for standard genome sequencing and annotation.</title>
        <authorList>
            <consortium name="The Broad Institute Genomics Platform"/>
            <consortium name="The Broad Institute Genome Sequencing Center for Infectious Disease"/>
            <person name="Wu L."/>
            <person name="Ma J."/>
        </authorList>
    </citation>
    <scope>NUCLEOTIDE SEQUENCE [LARGE SCALE GENOMIC DNA]</scope>
    <source>
        <strain evidence="9">JCM 10671</strain>
    </source>
</reference>
<comment type="caution">
    <text evidence="8">The sequence shown here is derived from an EMBL/GenBank/DDBJ whole genome shotgun (WGS) entry which is preliminary data.</text>
</comment>
<evidence type="ECO:0000313" key="8">
    <source>
        <dbReference type="EMBL" id="GAA0630231.1"/>
    </source>
</evidence>
<evidence type="ECO:0000259" key="7">
    <source>
        <dbReference type="PROSITE" id="PS51935"/>
    </source>
</evidence>
<feature type="signal peptide" evidence="6">
    <location>
        <begin position="1"/>
        <end position="32"/>
    </location>
</feature>
<protein>
    <submittedName>
        <fullName evidence="8">C40 family peptidase</fullName>
    </submittedName>
</protein>
<dbReference type="InterPro" id="IPR051794">
    <property type="entry name" value="PG_Endopeptidase_C40"/>
</dbReference>
<proteinExistence type="inferred from homology"/>
<evidence type="ECO:0000256" key="1">
    <source>
        <dbReference type="ARBA" id="ARBA00007074"/>
    </source>
</evidence>
<keyword evidence="4" id="KW-0788">Thiol protease</keyword>
<evidence type="ECO:0000313" key="9">
    <source>
        <dbReference type="Proteomes" id="UP001500957"/>
    </source>
</evidence>
<dbReference type="InterPro" id="IPR000064">
    <property type="entry name" value="NLP_P60_dom"/>
</dbReference>
<sequence>MPHLRSAQPVRGLVAVCAAFALVASMQGSVSAAPRLDVNEARRQVETLYHKAEQATERYNEARMALRDAERKFARAQKEASAKQATVAELQRTVGAFAANAYRNGGMDQTLQLVFSDDPEAFIARAASLDALSSREAGALRKVVEARRELQANQTAAAQQLAVVEAQRKALAAEKAEVEKNLRAAREVLNRLEAKERARFDRASRDGNERDLLKNLPLPNPRAAKAIEFALAQIGDRYVWGASGPDGWDCSGLTMVAWSKAGVSLPHSSRMQYATGNKIPRSELQPGDLVYFYSPISHVGIYLGNGRMVHAPNPGRRVEISPISQMPYAGATRP</sequence>
<comment type="similarity">
    <text evidence="1">Belongs to the peptidase C40 family.</text>
</comment>
<evidence type="ECO:0000256" key="6">
    <source>
        <dbReference type="SAM" id="SignalP"/>
    </source>
</evidence>
<keyword evidence="2" id="KW-0645">Protease</keyword>
<dbReference type="PANTHER" id="PTHR47359:SF3">
    <property type="entry name" value="NLP_P60 DOMAIN-CONTAINING PROTEIN-RELATED"/>
    <property type="match status" value="1"/>
</dbReference>
<dbReference type="Gene3D" id="3.90.1720.10">
    <property type="entry name" value="endopeptidase domain like (from Nostoc punctiforme)"/>
    <property type="match status" value="1"/>
</dbReference>
<dbReference type="PROSITE" id="PS51935">
    <property type="entry name" value="NLPC_P60"/>
    <property type="match status" value="1"/>
</dbReference>
<dbReference type="SUPFAM" id="SSF54001">
    <property type="entry name" value="Cysteine proteinases"/>
    <property type="match status" value="1"/>
</dbReference>
<keyword evidence="5" id="KW-0175">Coiled coil</keyword>
<keyword evidence="3" id="KW-0378">Hydrolase</keyword>
<dbReference type="PANTHER" id="PTHR47359">
    <property type="entry name" value="PEPTIDOGLYCAN DL-ENDOPEPTIDASE CWLO"/>
    <property type="match status" value="1"/>
</dbReference>